<sequence length="179" mass="18939">MIDTSYAGGGTHVESRGLTAVSHQQGGGIMAPEGRAEPITVQLHMNCSSQLKGRSPSPRPGADPDVGCVSAGPTHTRAHRLTHTPRARAAARSNSSVKEERRRPRNTATHGTYGTYGTHGDRTGTYGTHGHARGHTGPHGTSGTRTILELQLFLAQGGRSCSVAGNGHKTTADWWMMLQ</sequence>
<gene>
    <name evidence="2" type="ORF">KC01_LOCUS39254</name>
</gene>
<feature type="compositionally biased region" description="Low complexity" evidence="1">
    <location>
        <begin position="109"/>
        <end position="123"/>
    </location>
</feature>
<dbReference type="EMBL" id="OZ035830">
    <property type="protein sequence ID" value="CAL1612982.1"/>
    <property type="molecule type" value="Genomic_DNA"/>
</dbReference>
<name>A0AAV2MI79_KNICA</name>
<feature type="compositionally biased region" description="Basic residues" evidence="1">
    <location>
        <begin position="76"/>
        <end position="86"/>
    </location>
</feature>
<protein>
    <submittedName>
        <fullName evidence="2">Uncharacterized protein</fullName>
    </submittedName>
</protein>
<evidence type="ECO:0000256" key="1">
    <source>
        <dbReference type="SAM" id="MobiDB-lite"/>
    </source>
</evidence>
<proteinExistence type="predicted"/>
<accession>A0AAV2MI79</accession>
<feature type="region of interest" description="Disordered" evidence="1">
    <location>
        <begin position="71"/>
        <end position="123"/>
    </location>
</feature>
<keyword evidence="3" id="KW-1185">Reference proteome</keyword>
<evidence type="ECO:0000313" key="2">
    <source>
        <dbReference type="EMBL" id="CAL1612982.1"/>
    </source>
</evidence>
<organism evidence="2 3">
    <name type="scientific">Knipowitschia caucasica</name>
    <name type="common">Caucasian dwarf goby</name>
    <name type="synonym">Pomatoschistus caucasicus</name>
    <dbReference type="NCBI Taxonomy" id="637954"/>
    <lineage>
        <taxon>Eukaryota</taxon>
        <taxon>Metazoa</taxon>
        <taxon>Chordata</taxon>
        <taxon>Craniata</taxon>
        <taxon>Vertebrata</taxon>
        <taxon>Euteleostomi</taxon>
        <taxon>Actinopterygii</taxon>
        <taxon>Neopterygii</taxon>
        <taxon>Teleostei</taxon>
        <taxon>Neoteleostei</taxon>
        <taxon>Acanthomorphata</taxon>
        <taxon>Gobiaria</taxon>
        <taxon>Gobiiformes</taxon>
        <taxon>Gobioidei</taxon>
        <taxon>Gobiidae</taxon>
        <taxon>Gobiinae</taxon>
        <taxon>Knipowitschia</taxon>
    </lineage>
</organism>
<dbReference type="Proteomes" id="UP001497482">
    <property type="component" value="Chromosome 8"/>
</dbReference>
<dbReference type="AlphaFoldDB" id="A0AAV2MI79"/>
<reference evidence="2 3" key="1">
    <citation type="submission" date="2024-04" db="EMBL/GenBank/DDBJ databases">
        <authorList>
            <person name="Waldvogel A.-M."/>
            <person name="Schoenle A."/>
        </authorList>
    </citation>
    <scope>NUCLEOTIDE SEQUENCE [LARGE SCALE GENOMIC DNA]</scope>
</reference>
<evidence type="ECO:0000313" key="3">
    <source>
        <dbReference type="Proteomes" id="UP001497482"/>
    </source>
</evidence>